<gene>
    <name evidence="1" type="ORF">F5876DRAFT_69235</name>
</gene>
<evidence type="ECO:0000313" key="2">
    <source>
        <dbReference type="Proteomes" id="UP001163835"/>
    </source>
</evidence>
<keyword evidence="2" id="KW-1185">Reference proteome</keyword>
<dbReference type="Proteomes" id="UP001163835">
    <property type="component" value="Unassembled WGS sequence"/>
</dbReference>
<evidence type="ECO:0000313" key="1">
    <source>
        <dbReference type="EMBL" id="KAJ3806097.1"/>
    </source>
</evidence>
<dbReference type="EMBL" id="MU795477">
    <property type="protein sequence ID" value="KAJ3806097.1"/>
    <property type="molecule type" value="Genomic_DNA"/>
</dbReference>
<proteinExistence type="predicted"/>
<organism evidence="1 2">
    <name type="scientific">Lentinula aff. lateritia</name>
    <dbReference type="NCBI Taxonomy" id="2804960"/>
    <lineage>
        <taxon>Eukaryota</taxon>
        <taxon>Fungi</taxon>
        <taxon>Dikarya</taxon>
        <taxon>Basidiomycota</taxon>
        <taxon>Agaricomycotina</taxon>
        <taxon>Agaricomycetes</taxon>
        <taxon>Agaricomycetidae</taxon>
        <taxon>Agaricales</taxon>
        <taxon>Marasmiineae</taxon>
        <taxon>Omphalotaceae</taxon>
        <taxon>Lentinula</taxon>
    </lineage>
</organism>
<comment type="caution">
    <text evidence="1">The sequence shown here is derived from an EMBL/GenBank/DDBJ whole genome shotgun (WGS) entry which is preliminary data.</text>
</comment>
<accession>A0ACC1TN19</accession>
<protein>
    <submittedName>
        <fullName evidence="1">Uncharacterized protein</fullName>
    </submittedName>
</protein>
<reference evidence="1" key="1">
    <citation type="submission" date="2022-09" db="EMBL/GenBank/DDBJ databases">
        <title>A Global Phylogenomic Analysis of the Shiitake Genus Lentinula.</title>
        <authorList>
            <consortium name="DOE Joint Genome Institute"/>
            <person name="Sierra-Patev S."/>
            <person name="Min B."/>
            <person name="Naranjo-Ortiz M."/>
            <person name="Looney B."/>
            <person name="Konkel Z."/>
            <person name="Slot J.C."/>
            <person name="Sakamoto Y."/>
            <person name="Steenwyk J.L."/>
            <person name="Rokas A."/>
            <person name="Carro J."/>
            <person name="Camarero S."/>
            <person name="Ferreira P."/>
            <person name="Molpeceres G."/>
            <person name="Ruiz-Duenas F.J."/>
            <person name="Serrano A."/>
            <person name="Henrissat B."/>
            <person name="Drula E."/>
            <person name="Hughes K.W."/>
            <person name="Mata J.L."/>
            <person name="Ishikawa N.K."/>
            <person name="Vargas-Isla R."/>
            <person name="Ushijima S."/>
            <person name="Smith C.A."/>
            <person name="Ahrendt S."/>
            <person name="Andreopoulos W."/>
            <person name="He G."/>
            <person name="Labutti K."/>
            <person name="Lipzen A."/>
            <person name="Ng V."/>
            <person name="Riley R."/>
            <person name="Sandor L."/>
            <person name="Barry K."/>
            <person name="Martinez A.T."/>
            <person name="Xiao Y."/>
            <person name="Gibbons J.G."/>
            <person name="Terashima K."/>
            <person name="Grigoriev I.V."/>
            <person name="Hibbett D.S."/>
        </authorList>
    </citation>
    <scope>NUCLEOTIDE SEQUENCE</scope>
    <source>
        <strain evidence="1">TMI1499</strain>
    </source>
</reference>
<name>A0ACC1TN19_9AGAR</name>
<sequence>MAWCQLIHVIVALKLIRFDINLNARPTFRIRVISEEANLLVKSCYSVSAQKTTTMYLMSSLCLLWAFLLTLNFLKAGVVAVPTPPELPVNGAKHRGYPGCTRLRIVLDSGLHPAVYTDADKLVNERWSLFVGHSYGYQLQSGQTTATRIMITNKKGEIVPKILSPKNRPVIGHISFKSLDAKDHVLKVTLPEIKGQTKLLWINNALEKMKELFLLGDEVTHLELVEKSWQNAFWGMIKANGTADGSSVIGTEAEKIYTKLEEEEVERQRLLSLELTTKDIQDIVDGKLVVIHE</sequence>